<evidence type="ECO:0000259" key="1">
    <source>
        <dbReference type="SMART" id="SM00860"/>
    </source>
</evidence>
<dbReference type="Pfam" id="PF09346">
    <property type="entry name" value="SMI1_KNR4"/>
    <property type="match status" value="1"/>
</dbReference>
<feature type="domain" description="Knr4/Smi1-like" evidence="1">
    <location>
        <begin position="30"/>
        <end position="167"/>
    </location>
</feature>
<keyword evidence="3" id="KW-1185">Reference proteome</keyword>
<dbReference type="EMBL" id="BMPP01000008">
    <property type="protein sequence ID" value="GGK27878.1"/>
    <property type="molecule type" value="Genomic_DNA"/>
</dbReference>
<comment type="caution">
    <text evidence="2">The sequence shown here is derived from an EMBL/GenBank/DDBJ whole genome shotgun (WGS) entry which is preliminary data.</text>
</comment>
<dbReference type="PANTHER" id="PTHR47432">
    <property type="entry name" value="CELL WALL ASSEMBLY REGULATOR SMI1"/>
    <property type="match status" value="1"/>
</dbReference>
<dbReference type="Proteomes" id="UP000647587">
    <property type="component" value="Unassembled WGS sequence"/>
</dbReference>
<accession>A0ABQ2EVL7</accession>
<reference evidence="3" key="1">
    <citation type="journal article" date="2019" name="Int. J. Syst. Evol. Microbiol.">
        <title>The Global Catalogue of Microorganisms (GCM) 10K type strain sequencing project: providing services to taxonomists for standard genome sequencing and annotation.</title>
        <authorList>
            <consortium name="The Broad Institute Genomics Platform"/>
            <consortium name="The Broad Institute Genome Sequencing Center for Infectious Disease"/>
            <person name="Wu L."/>
            <person name="Ma J."/>
        </authorList>
    </citation>
    <scope>NUCLEOTIDE SEQUENCE [LARGE SCALE GENOMIC DNA]</scope>
    <source>
        <strain evidence="3">JCM 30331</strain>
    </source>
</reference>
<gene>
    <name evidence="2" type="ORF">GCM10008955_22050</name>
</gene>
<dbReference type="PANTHER" id="PTHR47432:SF1">
    <property type="entry name" value="CELL WALL ASSEMBLY REGULATOR SMI1"/>
    <property type="match status" value="1"/>
</dbReference>
<dbReference type="SMART" id="SM00860">
    <property type="entry name" value="SMI1_KNR4"/>
    <property type="match status" value="1"/>
</dbReference>
<sequence>MPADFPALLTELEDWLFLHAPAIHAQLKPGATGPDLSSLERQLGRKLPEAFRMLYQRHAYWGQAFGLDHVPLGHLAFEWQTWREIEQQWRERQWGLDEEHVSHPAGAIRTEYATPGWVSFLKDWSGNSVGIDLNPGPHGTPGQVITFGRDEDHKYVLADSLETFAEMYVARLRTGQVRVMQLSGYSEPTWSLQLADETGFSADWCRTLPDFYPGFGAAPARRSH</sequence>
<dbReference type="InterPro" id="IPR018958">
    <property type="entry name" value="Knr4/Smi1-like_dom"/>
</dbReference>
<evidence type="ECO:0000313" key="3">
    <source>
        <dbReference type="Proteomes" id="UP000647587"/>
    </source>
</evidence>
<proteinExistence type="predicted"/>
<dbReference type="InterPro" id="IPR051873">
    <property type="entry name" value="KNR4/SMI1_regulator"/>
</dbReference>
<dbReference type="Gene3D" id="3.40.1580.10">
    <property type="entry name" value="SMI1/KNR4-like"/>
    <property type="match status" value="1"/>
</dbReference>
<protein>
    <recommendedName>
        <fullName evidence="1">Knr4/Smi1-like domain-containing protein</fullName>
    </recommendedName>
</protein>
<organism evidence="2 3">
    <name type="scientific">Deinococcus malanensis</name>
    <dbReference type="NCBI Taxonomy" id="1706855"/>
    <lineage>
        <taxon>Bacteria</taxon>
        <taxon>Thermotogati</taxon>
        <taxon>Deinococcota</taxon>
        <taxon>Deinococci</taxon>
        <taxon>Deinococcales</taxon>
        <taxon>Deinococcaceae</taxon>
        <taxon>Deinococcus</taxon>
    </lineage>
</organism>
<name>A0ABQ2EVL7_9DEIO</name>
<dbReference type="InterPro" id="IPR037883">
    <property type="entry name" value="Knr4/Smi1-like_sf"/>
</dbReference>
<dbReference type="SUPFAM" id="SSF160631">
    <property type="entry name" value="SMI1/KNR4-like"/>
    <property type="match status" value="1"/>
</dbReference>
<evidence type="ECO:0000313" key="2">
    <source>
        <dbReference type="EMBL" id="GGK27878.1"/>
    </source>
</evidence>
<dbReference type="RefSeq" id="WP_189008248.1">
    <property type="nucleotide sequence ID" value="NZ_BMPP01000008.1"/>
</dbReference>